<dbReference type="NCBIfam" id="NF041260">
    <property type="entry name" value="actino_IHF"/>
    <property type="match status" value="1"/>
</dbReference>
<feature type="domain" description="Integration host factor-like helix-two turn-helix" evidence="2">
    <location>
        <begin position="32"/>
        <end position="102"/>
    </location>
</feature>
<reference evidence="3" key="1">
    <citation type="submission" date="2020-05" db="EMBL/GenBank/DDBJ databases">
        <authorList>
            <person name="Chiriac C."/>
            <person name="Salcher M."/>
            <person name="Ghai R."/>
            <person name="Kavagutti S V."/>
        </authorList>
    </citation>
    <scope>NUCLEOTIDE SEQUENCE</scope>
</reference>
<evidence type="ECO:0000256" key="1">
    <source>
        <dbReference type="SAM" id="Coils"/>
    </source>
</evidence>
<gene>
    <name evidence="3" type="ORF">UFOPK2423_00180</name>
</gene>
<dbReference type="Gene3D" id="1.10.8.50">
    <property type="match status" value="1"/>
</dbReference>
<organism evidence="3">
    <name type="scientific">freshwater metagenome</name>
    <dbReference type="NCBI Taxonomy" id="449393"/>
    <lineage>
        <taxon>unclassified sequences</taxon>
        <taxon>metagenomes</taxon>
        <taxon>ecological metagenomes</taxon>
    </lineage>
</organism>
<dbReference type="EMBL" id="CAEZXN010000002">
    <property type="protein sequence ID" value="CAB4684581.1"/>
    <property type="molecule type" value="Genomic_DNA"/>
</dbReference>
<dbReference type="Pfam" id="PF22525">
    <property type="entry name" value="H2TH_5"/>
    <property type="match status" value="1"/>
</dbReference>
<keyword evidence="1" id="KW-0175">Coiled coil</keyword>
<dbReference type="InterPro" id="IPR047806">
    <property type="entry name" value="IHF_actinobact"/>
</dbReference>
<evidence type="ECO:0000259" key="2">
    <source>
        <dbReference type="Pfam" id="PF22525"/>
    </source>
</evidence>
<feature type="coiled-coil region" evidence="1">
    <location>
        <begin position="11"/>
        <end position="45"/>
    </location>
</feature>
<dbReference type="AlphaFoldDB" id="A0A6J6ND71"/>
<sequence>MALPFLTPEQRTAALEKAAASRRERAELKARLKQSNVSLAEVIAEGATNDAIGKMRVIALLESMPGVGKVKAAAVMEKVGIANSRRIRGLGAKQIAALLEEFAK</sequence>
<dbReference type="GO" id="GO:0003676">
    <property type="term" value="F:nucleic acid binding"/>
    <property type="evidence" value="ECO:0007669"/>
    <property type="project" value="InterPro"/>
</dbReference>
<evidence type="ECO:0000313" key="3">
    <source>
        <dbReference type="EMBL" id="CAB4684581.1"/>
    </source>
</evidence>
<dbReference type="SUPFAM" id="SSF46946">
    <property type="entry name" value="S13-like H2TH domain"/>
    <property type="match status" value="1"/>
</dbReference>
<protein>
    <submittedName>
        <fullName evidence="3">Unannotated protein</fullName>
    </submittedName>
</protein>
<dbReference type="InterPro" id="IPR010979">
    <property type="entry name" value="Ribosomal_uS13-like_H2TH"/>
</dbReference>
<name>A0A6J6ND71_9ZZZZ</name>
<accession>A0A6J6ND71</accession>
<dbReference type="InterPro" id="IPR055201">
    <property type="entry name" value="IHF-like_H2TH"/>
</dbReference>
<proteinExistence type="predicted"/>